<evidence type="ECO:0000313" key="3">
    <source>
        <dbReference type="EMBL" id="SFI97677.1"/>
    </source>
</evidence>
<accession>A0A1I3MKX4</accession>
<keyword evidence="4" id="KW-1185">Reference proteome</keyword>
<proteinExistence type="predicted"/>
<dbReference type="Proteomes" id="UP000199518">
    <property type="component" value="Unassembled WGS sequence"/>
</dbReference>
<dbReference type="InterPro" id="IPR046596">
    <property type="entry name" value="DUF6655"/>
</dbReference>
<dbReference type="EMBL" id="FOQD01000014">
    <property type="protein sequence ID" value="SFI97677.1"/>
    <property type="molecule type" value="Genomic_DNA"/>
</dbReference>
<evidence type="ECO:0000313" key="4">
    <source>
        <dbReference type="Proteomes" id="UP000199518"/>
    </source>
</evidence>
<keyword evidence="2" id="KW-1133">Transmembrane helix</keyword>
<name>A0A1I3MKX4_9PLAN</name>
<feature type="region of interest" description="Disordered" evidence="1">
    <location>
        <begin position="265"/>
        <end position="330"/>
    </location>
</feature>
<dbReference type="AlphaFoldDB" id="A0A1I3MKX4"/>
<dbReference type="OrthoDB" id="276267at2"/>
<protein>
    <submittedName>
        <fullName evidence="3">Uncharacterized protein</fullName>
    </submittedName>
</protein>
<sequence>MTCDSLLPNPSSARPLSGHAARYGALFLLALTALGVGLTGCGTTKQNMATEQMLNSDAVDAAVAKIDFTPLAGHEVYFETKYMTSYKGTGFVNSDYVISSLRQQMAAAGLHLQDTADTADFILEGRVGTLGADAHEVVYGIPSNSAISSAASVAATAATGVAAAPTMPELSLARRNEQAAAAKIGIFAYDKQTRDVVWQSGSSVAKATAKDLWVFGIGPFQRGTIYEGKVRFAGETADAPIAGNREGINGPIAAYTQEHVYRTPERKQHPEIMQASGESSEPLPAGGWVSRTEGAGSWSGSGVIPASGQSVEPIEQGVRKTEPPRLEKPY</sequence>
<gene>
    <name evidence="3" type="ORF">SAMN05421753_11439</name>
</gene>
<dbReference type="Pfam" id="PF20360">
    <property type="entry name" value="DUF6655"/>
    <property type="match status" value="1"/>
</dbReference>
<keyword evidence="2" id="KW-0472">Membrane</keyword>
<feature type="transmembrane region" description="Helical" evidence="2">
    <location>
        <begin position="20"/>
        <end position="38"/>
    </location>
</feature>
<reference evidence="4" key="1">
    <citation type="submission" date="2016-10" db="EMBL/GenBank/DDBJ databases">
        <authorList>
            <person name="Varghese N."/>
            <person name="Submissions S."/>
        </authorList>
    </citation>
    <scope>NUCLEOTIDE SEQUENCE [LARGE SCALE GENOMIC DNA]</scope>
    <source>
        <strain evidence="4">DSM 26348</strain>
    </source>
</reference>
<keyword evidence="2" id="KW-0812">Transmembrane</keyword>
<evidence type="ECO:0000256" key="1">
    <source>
        <dbReference type="SAM" id="MobiDB-lite"/>
    </source>
</evidence>
<feature type="compositionally biased region" description="Basic and acidic residues" evidence="1">
    <location>
        <begin position="317"/>
        <end position="330"/>
    </location>
</feature>
<evidence type="ECO:0000256" key="2">
    <source>
        <dbReference type="SAM" id="Phobius"/>
    </source>
</evidence>
<dbReference type="RefSeq" id="WP_139228549.1">
    <property type="nucleotide sequence ID" value="NZ_FOQD01000014.1"/>
</dbReference>
<organism evidence="3 4">
    <name type="scientific">Planctomicrobium piriforme</name>
    <dbReference type="NCBI Taxonomy" id="1576369"/>
    <lineage>
        <taxon>Bacteria</taxon>
        <taxon>Pseudomonadati</taxon>
        <taxon>Planctomycetota</taxon>
        <taxon>Planctomycetia</taxon>
        <taxon>Planctomycetales</taxon>
        <taxon>Planctomycetaceae</taxon>
        <taxon>Planctomicrobium</taxon>
    </lineage>
</organism>